<dbReference type="SUPFAM" id="SSF51230">
    <property type="entry name" value="Single hybrid motif"/>
    <property type="match status" value="1"/>
</dbReference>
<dbReference type="InterPro" id="IPR011053">
    <property type="entry name" value="Single_hybrid_motif"/>
</dbReference>
<protein>
    <recommendedName>
        <fullName evidence="2 4">Biotin carboxyl carrier protein of acetyl-CoA carboxylase</fullName>
    </recommendedName>
</protein>
<evidence type="ECO:0000259" key="5">
    <source>
        <dbReference type="PROSITE" id="PS50968"/>
    </source>
</evidence>
<dbReference type="GO" id="GO:0003989">
    <property type="term" value="F:acetyl-CoA carboxylase activity"/>
    <property type="evidence" value="ECO:0007669"/>
    <property type="project" value="InterPro"/>
</dbReference>
<dbReference type="Pfam" id="PF00364">
    <property type="entry name" value="Biotin_lipoyl"/>
    <property type="match status" value="1"/>
</dbReference>
<dbReference type="OrthoDB" id="5297413at2"/>
<evidence type="ECO:0000256" key="2">
    <source>
        <dbReference type="ARBA" id="ARBA00017562"/>
    </source>
</evidence>
<keyword evidence="4" id="KW-0276">Fatty acid metabolism</keyword>
<dbReference type="KEGG" id="por:APT59_10815"/>
<dbReference type="AlphaFoldDB" id="A0A0U4VNM7"/>
<dbReference type="PANTHER" id="PTHR45266">
    <property type="entry name" value="OXALOACETATE DECARBOXYLASE ALPHA CHAIN"/>
    <property type="match status" value="1"/>
</dbReference>
<dbReference type="CDD" id="cd06850">
    <property type="entry name" value="biotinyl_domain"/>
    <property type="match status" value="1"/>
</dbReference>
<comment type="pathway">
    <text evidence="4">Lipid metabolism; fatty acid biosynthesis.</text>
</comment>
<keyword evidence="4" id="KW-0275">Fatty acid biosynthesis</keyword>
<reference evidence="6 7" key="1">
    <citation type="submission" date="2016-01" db="EMBL/GenBank/DDBJ databases">
        <title>Annotation of Pseudomonas oryzihabitans USDA-ARS-USMARC-56511.</title>
        <authorList>
            <person name="Harhay G.P."/>
            <person name="Harhay D.M."/>
            <person name="Smith T.P.L."/>
            <person name="Bono J.L."/>
            <person name="Heaton M.P."/>
            <person name="Clawson M.L."/>
            <person name="Chitko-Mckown C.G."/>
            <person name="Capik S.F."/>
            <person name="DeDonder K.D."/>
            <person name="Apley M.D."/>
            <person name="Lubbers B.V."/>
            <person name="White B.J."/>
            <person name="Larson R.L."/>
        </authorList>
    </citation>
    <scope>NUCLEOTIDE SEQUENCE [LARGE SCALE GENOMIC DNA]</scope>
    <source>
        <strain evidence="6 7">USDA-ARS-USMARC-56511</strain>
    </source>
</reference>
<keyword evidence="3 4" id="KW-0092">Biotin</keyword>
<dbReference type="InterPro" id="IPR000089">
    <property type="entry name" value="Biotin_lipoyl"/>
</dbReference>
<sequence>MAEHSVLSPLPGTFYRKPTPDAAPYVDVGETVTAGTVIGLVEVMKQFSEVHAEVDGTLTAFAVEDGDPVEPGQLLATLTGAAS</sequence>
<evidence type="ECO:0000256" key="4">
    <source>
        <dbReference type="RuleBase" id="RU364072"/>
    </source>
</evidence>
<proteinExistence type="predicted"/>
<dbReference type="InterPro" id="IPR001249">
    <property type="entry name" value="AcCoA_biotinCC"/>
</dbReference>
<organism evidence="6 7">
    <name type="scientific">Pseudomonas oryzihabitans</name>
    <dbReference type="NCBI Taxonomy" id="47885"/>
    <lineage>
        <taxon>Bacteria</taxon>
        <taxon>Pseudomonadati</taxon>
        <taxon>Pseudomonadota</taxon>
        <taxon>Gammaproteobacteria</taxon>
        <taxon>Pseudomonadales</taxon>
        <taxon>Pseudomonadaceae</taxon>
        <taxon>Pseudomonas</taxon>
    </lineage>
</organism>
<dbReference type="EMBL" id="CP013987">
    <property type="protein sequence ID" value="ALZ84663.1"/>
    <property type="molecule type" value="Genomic_DNA"/>
</dbReference>
<keyword evidence="4" id="KW-0444">Lipid biosynthesis</keyword>
<dbReference type="GO" id="GO:0006633">
    <property type="term" value="P:fatty acid biosynthetic process"/>
    <property type="evidence" value="ECO:0007669"/>
    <property type="project" value="UniProtKB-UniPathway"/>
</dbReference>
<dbReference type="UniPathway" id="UPA00094"/>
<keyword evidence="4" id="KW-0443">Lipid metabolism</keyword>
<evidence type="ECO:0000256" key="1">
    <source>
        <dbReference type="ARBA" id="ARBA00003761"/>
    </source>
</evidence>
<dbReference type="PRINTS" id="PR01071">
    <property type="entry name" value="ACOABIOTINCC"/>
</dbReference>
<evidence type="ECO:0000313" key="6">
    <source>
        <dbReference type="EMBL" id="ALZ84663.1"/>
    </source>
</evidence>
<dbReference type="InterPro" id="IPR050709">
    <property type="entry name" value="Biotin_Carboxyl_Carrier/Decarb"/>
</dbReference>
<comment type="function">
    <text evidence="1 4">This protein is a component of the acetyl coenzyme A carboxylase complex; first, biotin carboxylase catalyzes the carboxylation of the carrier protein and then the transcarboxylase transfers the carboxyl group to form malonyl-CoA.</text>
</comment>
<dbReference type="PROSITE" id="PS50968">
    <property type="entry name" value="BIOTINYL_LIPOYL"/>
    <property type="match status" value="1"/>
</dbReference>
<dbReference type="Gene3D" id="2.40.50.100">
    <property type="match status" value="1"/>
</dbReference>
<name>A0A0U4VNM7_9PSED</name>
<gene>
    <name evidence="6" type="ORF">APT59_10815</name>
</gene>
<dbReference type="PANTHER" id="PTHR45266:SF3">
    <property type="entry name" value="OXALOACETATE DECARBOXYLASE ALPHA CHAIN"/>
    <property type="match status" value="1"/>
</dbReference>
<dbReference type="Proteomes" id="UP000064137">
    <property type="component" value="Chromosome"/>
</dbReference>
<evidence type="ECO:0000256" key="3">
    <source>
        <dbReference type="ARBA" id="ARBA00023267"/>
    </source>
</evidence>
<feature type="domain" description="Lipoyl-binding" evidence="5">
    <location>
        <begin position="1"/>
        <end position="79"/>
    </location>
</feature>
<accession>A0A0U4VNM7</accession>
<dbReference type="RefSeq" id="WP_059314853.1">
    <property type="nucleotide sequence ID" value="NZ_CP013987.1"/>
</dbReference>
<dbReference type="NCBIfam" id="NF005457">
    <property type="entry name" value="PRK07051.1"/>
    <property type="match status" value="1"/>
</dbReference>
<evidence type="ECO:0000313" key="7">
    <source>
        <dbReference type="Proteomes" id="UP000064137"/>
    </source>
</evidence>
<dbReference type="GO" id="GO:0009317">
    <property type="term" value="C:acetyl-CoA carboxylase complex"/>
    <property type="evidence" value="ECO:0007669"/>
    <property type="project" value="InterPro"/>
</dbReference>